<feature type="transmembrane region" description="Helical" evidence="6">
    <location>
        <begin position="304"/>
        <end position="330"/>
    </location>
</feature>
<feature type="compositionally biased region" description="Low complexity" evidence="5">
    <location>
        <begin position="59"/>
        <end position="69"/>
    </location>
</feature>
<sequence>MVDVVTIRRAATALVAALFVLGALASIAQAEPTAPTPSTSPTTTTPATPTPTTAPPATAPTTTEPAPSSSEDRPASNDDECNGIKVPVVGTCIPTPGSLATDAAKDATSSFFSDMVDAVLAGFVWIMKYVLQLFMNVSVDVSGTQGAIQKMTALTSDLQGIALGLGLLIAVIAILYQRAMLSGDNAAPEAFGGLVRWAVASAMAAPILLAMSGASDALASWIFTSTAGPEGPTHVVDALDSALSGRDARLKTEDVISLALCLLGLLAYIELMIQLVLQKFWIIYAAVALPIAGATSVIGGGKTVFWALARLALAALMFKPIAAICFGVAFLQIRGMDSGGDVLVAVTLMVAPAFILPQLVALIGTNVSYAGTPMLRGTIRNTRAASGAVAGGLASFAGGFKAGAAGGGGRGSSGSSSGGERSSAKAVGSTSGSGSSAASPAPSSARLTGAAGVANKATSAGTSGTRTRAGAAPAPTTAGAAGGTGTRTTAGASDTKASSSTTSGEKRAANTNSATAPAGGRGTDSAGRRRSTNGDGSGETAAPTRNRGGRNSSRNAAASPNSDSRRRSTTDGNTPTPQTTQRPRRRTARSGTPRDSSFTRIV</sequence>
<feature type="region of interest" description="Disordered" evidence="5">
    <location>
        <begin position="31"/>
        <end position="81"/>
    </location>
</feature>
<evidence type="ECO:0000256" key="3">
    <source>
        <dbReference type="ARBA" id="ARBA00022989"/>
    </source>
</evidence>
<gene>
    <name evidence="8" type="ORF">HGA08_27555</name>
</gene>
<keyword evidence="9" id="KW-1185">Reference proteome</keyword>
<evidence type="ECO:0000313" key="8">
    <source>
        <dbReference type="EMBL" id="NKY53956.1"/>
    </source>
</evidence>
<comment type="caution">
    <text evidence="8">The sequence shown here is derived from an EMBL/GenBank/DDBJ whole genome shotgun (WGS) entry which is preliminary data.</text>
</comment>
<keyword evidence="7" id="KW-0732">Signal</keyword>
<feature type="compositionally biased region" description="Low complexity" evidence="5">
    <location>
        <begin position="486"/>
        <end position="503"/>
    </location>
</feature>
<dbReference type="Proteomes" id="UP000565711">
    <property type="component" value="Unassembled WGS sequence"/>
</dbReference>
<feature type="signal peptide" evidence="7">
    <location>
        <begin position="1"/>
        <end position="30"/>
    </location>
</feature>
<feature type="compositionally biased region" description="Low complexity" evidence="5">
    <location>
        <begin position="457"/>
        <end position="479"/>
    </location>
</feature>
<evidence type="ECO:0000256" key="4">
    <source>
        <dbReference type="ARBA" id="ARBA00023136"/>
    </source>
</evidence>
<evidence type="ECO:0000313" key="9">
    <source>
        <dbReference type="Proteomes" id="UP000565711"/>
    </source>
</evidence>
<name>A0A846Y369_9NOCA</name>
<dbReference type="GO" id="GO:0016020">
    <property type="term" value="C:membrane"/>
    <property type="evidence" value="ECO:0007669"/>
    <property type="project" value="UniProtKB-SubCell"/>
</dbReference>
<protein>
    <recommendedName>
        <fullName evidence="10">TrbL/VirB6 plasmid conjugal transfer protein</fullName>
    </recommendedName>
</protein>
<feature type="chain" id="PRO_5032867049" description="TrbL/VirB6 plasmid conjugal transfer protein" evidence="7">
    <location>
        <begin position="31"/>
        <end position="602"/>
    </location>
</feature>
<accession>A0A846Y369</accession>
<feature type="transmembrane region" description="Helical" evidence="6">
    <location>
        <begin position="255"/>
        <end position="273"/>
    </location>
</feature>
<evidence type="ECO:0000256" key="7">
    <source>
        <dbReference type="SAM" id="SignalP"/>
    </source>
</evidence>
<feature type="compositionally biased region" description="Low complexity" evidence="5">
    <location>
        <begin position="413"/>
        <end position="445"/>
    </location>
</feature>
<feature type="transmembrane region" description="Helical" evidence="6">
    <location>
        <begin position="342"/>
        <end position="364"/>
    </location>
</feature>
<proteinExistence type="predicted"/>
<keyword evidence="4 6" id="KW-0472">Membrane</keyword>
<dbReference type="RefSeq" id="WP_157103073.1">
    <property type="nucleotide sequence ID" value="NZ_JAAXOP010000022.1"/>
</dbReference>
<dbReference type="PANTHER" id="PTHR15549">
    <property type="entry name" value="PAIRED IMMUNOGLOBULIN-LIKE TYPE 2 RECEPTOR"/>
    <property type="match status" value="1"/>
</dbReference>
<feature type="transmembrane region" description="Helical" evidence="6">
    <location>
        <begin position="197"/>
        <end position="223"/>
    </location>
</feature>
<evidence type="ECO:0000256" key="6">
    <source>
        <dbReference type="SAM" id="Phobius"/>
    </source>
</evidence>
<evidence type="ECO:0000256" key="1">
    <source>
        <dbReference type="ARBA" id="ARBA00004167"/>
    </source>
</evidence>
<evidence type="ECO:0000256" key="5">
    <source>
        <dbReference type="SAM" id="MobiDB-lite"/>
    </source>
</evidence>
<organism evidence="8 9">
    <name type="scientific">Nocardia vermiculata</name>
    <dbReference type="NCBI Taxonomy" id="257274"/>
    <lineage>
        <taxon>Bacteria</taxon>
        <taxon>Bacillati</taxon>
        <taxon>Actinomycetota</taxon>
        <taxon>Actinomycetes</taxon>
        <taxon>Mycobacteriales</taxon>
        <taxon>Nocardiaceae</taxon>
        <taxon>Nocardia</taxon>
    </lineage>
</organism>
<feature type="compositionally biased region" description="Pro residues" evidence="5">
    <location>
        <begin position="48"/>
        <end position="58"/>
    </location>
</feature>
<keyword evidence="2 6" id="KW-0812">Transmembrane</keyword>
<feature type="transmembrane region" description="Helical" evidence="6">
    <location>
        <begin position="158"/>
        <end position="176"/>
    </location>
</feature>
<dbReference type="GO" id="GO:0071944">
    <property type="term" value="C:cell periphery"/>
    <property type="evidence" value="ECO:0007669"/>
    <property type="project" value="UniProtKB-ARBA"/>
</dbReference>
<evidence type="ECO:0000256" key="2">
    <source>
        <dbReference type="ARBA" id="ARBA00022692"/>
    </source>
</evidence>
<feature type="transmembrane region" description="Helical" evidence="6">
    <location>
        <begin position="280"/>
        <end position="298"/>
    </location>
</feature>
<dbReference type="EMBL" id="JAAXOP010000022">
    <property type="protein sequence ID" value="NKY53956.1"/>
    <property type="molecule type" value="Genomic_DNA"/>
</dbReference>
<dbReference type="InterPro" id="IPR051694">
    <property type="entry name" value="Immunoregulatory_rcpt-like"/>
</dbReference>
<evidence type="ECO:0008006" key="10">
    <source>
        <dbReference type="Google" id="ProtNLM"/>
    </source>
</evidence>
<reference evidence="8 9" key="1">
    <citation type="submission" date="2020-04" db="EMBL/GenBank/DDBJ databases">
        <title>MicrobeNet Type strains.</title>
        <authorList>
            <person name="Nicholson A.C."/>
        </authorList>
    </citation>
    <scope>NUCLEOTIDE SEQUENCE [LARGE SCALE GENOMIC DNA]</scope>
    <source>
        <strain evidence="8 9">JCM 12354</strain>
    </source>
</reference>
<feature type="region of interest" description="Disordered" evidence="5">
    <location>
        <begin position="407"/>
        <end position="602"/>
    </location>
</feature>
<feature type="compositionally biased region" description="Low complexity" evidence="5">
    <location>
        <begin position="31"/>
        <end position="47"/>
    </location>
</feature>
<comment type="subcellular location">
    <subcellularLocation>
        <location evidence="1">Membrane</location>
        <topology evidence="1">Single-pass membrane protein</topology>
    </subcellularLocation>
</comment>
<keyword evidence="3 6" id="KW-1133">Transmembrane helix</keyword>
<dbReference type="AlphaFoldDB" id="A0A846Y369"/>
<feature type="compositionally biased region" description="Low complexity" evidence="5">
    <location>
        <begin position="545"/>
        <end position="562"/>
    </location>
</feature>